<feature type="compositionally biased region" description="Low complexity" evidence="1">
    <location>
        <begin position="151"/>
        <end position="161"/>
    </location>
</feature>
<evidence type="ECO:0000313" key="3">
    <source>
        <dbReference type="Proteomes" id="UP000236291"/>
    </source>
</evidence>
<proteinExistence type="predicted"/>
<feature type="region of interest" description="Disordered" evidence="1">
    <location>
        <begin position="295"/>
        <end position="328"/>
    </location>
</feature>
<dbReference type="STRING" id="57577.A0A2K3MYQ3"/>
<feature type="region of interest" description="Disordered" evidence="1">
    <location>
        <begin position="130"/>
        <end position="171"/>
    </location>
</feature>
<feature type="compositionally biased region" description="Basic and acidic residues" evidence="1">
    <location>
        <begin position="162"/>
        <end position="171"/>
    </location>
</feature>
<organism evidence="2 3">
    <name type="scientific">Trifolium pratense</name>
    <name type="common">Red clover</name>
    <dbReference type="NCBI Taxonomy" id="57577"/>
    <lineage>
        <taxon>Eukaryota</taxon>
        <taxon>Viridiplantae</taxon>
        <taxon>Streptophyta</taxon>
        <taxon>Embryophyta</taxon>
        <taxon>Tracheophyta</taxon>
        <taxon>Spermatophyta</taxon>
        <taxon>Magnoliopsida</taxon>
        <taxon>eudicotyledons</taxon>
        <taxon>Gunneridae</taxon>
        <taxon>Pentapetalae</taxon>
        <taxon>rosids</taxon>
        <taxon>fabids</taxon>
        <taxon>Fabales</taxon>
        <taxon>Fabaceae</taxon>
        <taxon>Papilionoideae</taxon>
        <taxon>50 kb inversion clade</taxon>
        <taxon>NPAAA clade</taxon>
        <taxon>Hologalegina</taxon>
        <taxon>IRL clade</taxon>
        <taxon>Trifolieae</taxon>
        <taxon>Trifolium</taxon>
    </lineage>
</organism>
<feature type="compositionally biased region" description="Basic and acidic residues" evidence="1">
    <location>
        <begin position="247"/>
        <end position="261"/>
    </location>
</feature>
<feature type="compositionally biased region" description="Polar residues" evidence="1">
    <location>
        <begin position="299"/>
        <end position="312"/>
    </location>
</feature>
<dbReference type="AlphaFoldDB" id="A0A2K3MYQ3"/>
<reference evidence="2 3" key="1">
    <citation type="journal article" date="2014" name="Am. J. Bot.">
        <title>Genome assembly and annotation for red clover (Trifolium pratense; Fabaceae).</title>
        <authorList>
            <person name="Istvanek J."/>
            <person name="Jaros M."/>
            <person name="Krenek A."/>
            <person name="Repkova J."/>
        </authorList>
    </citation>
    <scope>NUCLEOTIDE SEQUENCE [LARGE SCALE GENOMIC DNA]</scope>
    <source>
        <strain evidence="3">cv. Tatra</strain>
        <tissue evidence="2">Young leaves</tissue>
    </source>
</reference>
<accession>A0A2K3MYQ3</accession>
<dbReference type="PANTHER" id="PTHR35992:SF1">
    <property type="entry name" value="CYTOMATRIX PROTEIN-LIKE PROTEIN"/>
    <property type="match status" value="1"/>
</dbReference>
<gene>
    <name evidence="2" type="ORF">L195_g019120</name>
</gene>
<protein>
    <submittedName>
        <fullName evidence="2">Cytomatrix-like protein</fullName>
    </submittedName>
</protein>
<sequence length="381" mass="43704">MRKSINPQPTNVVDSTERKNWGIIFTSLVQIVRNQQIQLQSFANQQKFLEDRLKMQNERWISDVKLYKDQISQVKTFLMFEEKKRRLEAAKANLMMGSKHRETEVLKWMLESTKDDLEDFKAGFDCISDKSSKGEDQGTSLKDTGKRKKGTTSSGKKSSSKIAEKDNCPDETKDVLSKLKSENEKLAAEKNSELLALLQEKNFVWNQFNKMEADYSNKLRSKKDEVEKANEKINVLVSNMEQLQSENTKKDSRISELESKVAHMDSETKRLNKEISGLTAELESIRKLKNSQAKPFLNHCTSGSSDSGIVESNRSRRNTTLKKEKDFCTPSEHASTFTKFSQKEKRSLKRKESSAIPIFETPKLFNSSFKVPKLKSSLSTR</sequence>
<evidence type="ECO:0000256" key="1">
    <source>
        <dbReference type="SAM" id="MobiDB-lite"/>
    </source>
</evidence>
<evidence type="ECO:0000313" key="2">
    <source>
        <dbReference type="EMBL" id="PNX95921.1"/>
    </source>
</evidence>
<dbReference type="Proteomes" id="UP000236291">
    <property type="component" value="Unassembled WGS sequence"/>
</dbReference>
<dbReference type="EMBL" id="ASHM01013964">
    <property type="protein sequence ID" value="PNX95921.1"/>
    <property type="molecule type" value="Genomic_DNA"/>
</dbReference>
<name>A0A2K3MYQ3_TRIPR</name>
<dbReference type="PANTHER" id="PTHR35992">
    <property type="entry name" value="CYTOMATRIX PROTEIN-LIKE PROTEIN"/>
    <property type="match status" value="1"/>
</dbReference>
<feature type="region of interest" description="Disordered" evidence="1">
    <location>
        <begin position="242"/>
        <end position="261"/>
    </location>
</feature>
<reference evidence="2 3" key="2">
    <citation type="journal article" date="2017" name="Front. Plant Sci.">
        <title>Gene Classification and Mining of Molecular Markers Useful in Red Clover (Trifolium pratense) Breeding.</title>
        <authorList>
            <person name="Istvanek J."/>
            <person name="Dluhosova J."/>
            <person name="Dluhos P."/>
            <person name="Patkova L."/>
            <person name="Nedelnik J."/>
            <person name="Repkova J."/>
        </authorList>
    </citation>
    <scope>NUCLEOTIDE SEQUENCE [LARGE SCALE GENOMIC DNA]</scope>
    <source>
        <strain evidence="3">cv. Tatra</strain>
        <tissue evidence="2">Young leaves</tissue>
    </source>
</reference>
<comment type="caution">
    <text evidence="2">The sequence shown here is derived from an EMBL/GenBank/DDBJ whole genome shotgun (WGS) entry which is preliminary data.</text>
</comment>